<accession>A0A084EPS1</accession>
<reference evidence="7 8" key="1">
    <citation type="submission" date="2014-03" db="EMBL/GenBank/DDBJ databases">
        <title>Genome sequence of Sphingobium yanoikuyae B1.</title>
        <authorList>
            <person name="Gan H.M."/>
            <person name="Gan H.Y."/>
            <person name="Savka M.A."/>
        </authorList>
    </citation>
    <scope>NUCLEOTIDE SEQUENCE [LARGE SCALE GENOMIC DNA]</scope>
    <source>
        <strain evidence="7 8">B1</strain>
    </source>
</reference>
<gene>
    <name evidence="7" type="ORF">CP98_01614</name>
</gene>
<name>A0A084EPS1_SPHYA</name>
<dbReference type="PANTHER" id="PTHR12608:SF1">
    <property type="entry name" value="TRANSMEMBRANE PROTEIN 165"/>
    <property type="match status" value="1"/>
</dbReference>
<dbReference type="PATRIC" id="fig|13690.10.peg.1664"/>
<dbReference type="EMBL" id="JGVR01000007">
    <property type="protein sequence ID" value="KEZ19963.1"/>
    <property type="molecule type" value="Genomic_DNA"/>
</dbReference>
<keyword evidence="4 6" id="KW-1133">Transmembrane helix</keyword>
<dbReference type="AlphaFoldDB" id="A0A084EPS1"/>
<comment type="similarity">
    <text evidence="2 6">Belongs to the GDT1 family.</text>
</comment>
<evidence type="ECO:0000313" key="7">
    <source>
        <dbReference type="EMBL" id="KEZ19963.1"/>
    </source>
</evidence>
<dbReference type="STRING" id="13690.AX777_09520"/>
<protein>
    <recommendedName>
        <fullName evidence="6">GDT1 family protein</fullName>
    </recommendedName>
</protein>
<evidence type="ECO:0000256" key="3">
    <source>
        <dbReference type="ARBA" id="ARBA00022692"/>
    </source>
</evidence>
<keyword evidence="5 6" id="KW-0472">Membrane</keyword>
<sequence>MEAFLTSTALVALAEMGDKTQLLAMLLATRFRKPVPIILGIFVATIANHFLAALVGHSIAGVLTQPWFRYAVAGSFIAMALWTLVPDKIDEDAPLKAPSKAGVFVTTLVAFFLVEMGDKTQVATVALGAQFDNLLAVTAGTTCGMMLANVPAVLFGEVLAKRVPMRALQVGAALLFLLLGLWMIAGLQGWIG</sequence>
<dbReference type="Proteomes" id="UP000028534">
    <property type="component" value="Unassembled WGS sequence"/>
</dbReference>
<feature type="transmembrane region" description="Helical" evidence="6">
    <location>
        <begin position="35"/>
        <end position="55"/>
    </location>
</feature>
<organism evidence="7 8">
    <name type="scientific">Sphingobium yanoikuyae</name>
    <name type="common">Sphingomonas yanoikuyae</name>
    <dbReference type="NCBI Taxonomy" id="13690"/>
    <lineage>
        <taxon>Bacteria</taxon>
        <taxon>Pseudomonadati</taxon>
        <taxon>Pseudomonadota</taxon>
        <taxon>Alphaproteobacteria</taxon>
        <taxon>Sphingomonadales</taxon>
        <taxon>Sphingomonadaceae</taxon>
        <taxon>Sphingobium</taxon>
    </lineage>
</organism>
<dbReference type="PANTHER" id="PTHR12608">
    <property type="entry name" value="TRANSMEMBRANE PROTEIN HTP-1 RELATED"/>
    <property type="match status" value="1"/>
</dbReference>
<feature type="transmembrane region" description="Helical" evidence="6">
    <location>
        <begin position="67"/>
        <end position="85"/>
    </location>
</feature>
<feature type="transmembrane region" description="Helical" evidence="6">
    <location>
        <begin position="97"/>
        <end position="114"/>
    </location>
</feature>
<evidence type="ECO:0000256" key="2">
    <source>
        <dbReference type="ARBA" id="ARBA00009190"/>
    </source>
</evidence>
<evidence type="ECO:0000256" key="6">
    <source>
        <dbReference type="RuleBase" id="RU365102"/>
    </source>
</evidence>
<dbReference type="Pfam" id="PF01169">
    <property type="entry name" value="GDT1"/>
    <property type="match status" value="2"/>
</dbReference>
<dbReference type="RefSeq" id="WP_037518453.1">
    <property type="nucleotide sequence ID" value="NZ_JGVR01000007.1"/>
</dbReference>
<evidence type="ECO:0000256" key="5">
    <source>
        <dbReference type="ARBA" id="ARBA00023136"/>
    </source>
</evidence>
<evidence type="ECO:0000256" key="4">
    <source>
        <dbReference type="ARBA" id="ARBA00022989"/>
    </source>
</evidence>
<dbReference type="eggNOG" id="COG2119">
    <property type="taxonomic scope" value="Bacteria"/>
</dbReference>
<feature type="transmembrane region" description="Helical" evidence="6">
    <location>
        <begin position="134"/>
        <end position="155"/>
    </location>
</feature>
<dbReference type="InterPro" id="IPR001727">
    <property type="entry name" value="GDT1-like"/>
</dbReference>
<keyword evidence="3 6" id="KW-0812">Transmembrane</keyword>
<proteinExistence type="inferred from homology"/>
<feature type="transmembrane region" description="Helical" evidence="6">
    <location>
        <begin position="167"/>
        <end position="191"/>
    </location>
</feature>
<evidence type="ECO:0000256" key="1">
    <source>
        <dbReference type="ARBA" id="ARBA00004141"/>
    </source>
</evidence>
<evidence type="ECO:0000313" key="8">
    <source>
        <dbReference type="Proteomes" id="UP000028534"/>
    </source>
</evidence>
<comment type="caution">
    <text evidence="7">The sequence shown here is derived from an EMBL/GenBank/DDBJ whole genome shotgun (WGS) entry which is preliminary data.</text>
</comment>
<dbReference type="GO" id="GO:0046873">
    <property type="term" value="F:metal ion transmembrane transporter activity"/>
    <property type="evidence" value="ECO:0007669"/>
    <property type="project" value="InterPro"/>
</dbReference>
<dbReference type="GO" id="GO:0016020">
    <property type="term" value="C:membrane"/>
    <property type="evidence" value="ECO:0007669"/>
    <property type="project" value="UniProtKB-SubCell"/>
</dbReference>
<comment type="subcellular location">
    <subcellularLocation>
        <location evidence="1 6">Membrane</location>
        <topology evidence="1 6">Multi-pass membrane protein</topology>
    </subcellularLocation>
</comment>